<gene>
    <name evidence="1" type="ORF">PHLGIDRAFT_456143</name>
</gene>
<evidence type="ECO:0000313" key="1">
    <source>
        <dbReference type="EMBL" id="KIP11562.1"/>
    </source>
</evidence>
<organism evidence="1 2">
    <name type="scientific">Phlebiopsis gigantea (strain 11061_1 CR5-6)</name>
    <name type="common">White-rot fungus</name>
    <name type="synonym">Peniophora gigantea</name>
    <dbReference type="NCBI Taxonomy" id="745531"/>
    <lineage>
        <taxon>Eukaryota</taxon>
        <taxon>Fungi</taxon>
        <taxon>Dikarya</taxon>
        <taxon>Basidiomycota</taxon>
        <taxon>Agaricomycotina</taxon>
        <taxon>Agaricomycetes</taxon>
        <taxon>Polyporales</taxon>
        <taxon>Phanerochaetaceae</taxon>
        <taxon>Phlebiopsis</taxon>
    </lineage>
</organism>
<dbReference type="HOGENOM" id="CLU_2251036_0_0_1"/>
<dbReference type="EMBL" id="KN840445">
    <property type="protein sequence ID" value="KIP11562.1"/>
    <property type="molecule type" value="Genomic_DNA"/>
</dbReference>
<dbReference type="Proteomes" id="UP000053257">
    <property type="component" value="Unassembled WGS sequence"/>
</dbReference>
<name>A0A0C3SD71_PHLG1</name>
<evidence type="ECO:0000313" key="2">
    <source>
        <dbReference type="Proteomes" id="UP000053257"/>
    </source>
</evidence>
<accession>A0A0C3SD71</accession>
<protein>
    <submittedName>
        <fullName evidence="1">Uncharacterized protein</fullName>
    </submittedName>
</protein>
<reference evidence="1 2" key="1">
    <citation type="journal article" date="2014" name="PLoS Genet.">
        <title>Analysis of the Phlebiopsis gigantea genome, transcriptome and secretome provides insight into its pioneer colonization strategies of wood.</title>
        <authorList>
            <person name="Hori C."/>
            <person name="Ishida T."/>
            <person name="Igarashi K."/>
            <person name="Samejima M."/>
            <person name="Suzuki H."/>
            <person name="Master E."/>
            <person name="Ferreira P."/>
            <person name="Ruiz-Duenas F.J."/>
            <person name="Held B."/>
            <person name="Canessa P."/>
            <person name="Larrondo L.F."/>
            <person name="Schmoll M."/>
            <person name="Druzhinina I.S."/>
            <person name="Kubicek C.P."/>
            <person name="Gaskell J.A."/>
            <person name="Kersten P."/>
            <person name="St John F."/>
            <person name="Glasner J."/>
            <person name="Sabat G."/>
            <person name="Splinter BonDurant S."/>
            <person name="Syed K."/>
            <person name="Yadav J."/>
            <person name="Mgbeahuruike A.C."/>
            <person name="Kovalchuk A."/>
            <person name="Asiegbu F.O."/>
            <person name="Lackner G."/>
            <person name="Hoffmeister D."/>
            <person name="Rencoret J."/>
            <person name="Gutierrez A."/>
            <person name="Sun H."/>
            <person name="Lindquist E."/>
            <person name="Barry K."/>
            <person name="Riley R."/>
            <person name="Grigoriev I.V."/>
            <person name="Henrissat B."/>
            <person name="Kues U."/>
            <person name="Berka R.M."/>
            <person name="Martinez A.T."/>
            <person name="Covert S.F."/>
            <person name="Blanchette R.A."/>
            <person name="Cullen D."/>
        </authorList>
    </citation>
    <scope>NUCLEOTIDE SEQUENCE [LARGE SCALE GENOMIC DNA]</scope>
    <source>
        <strain evidence="1 2">11061_1 CR5-6</strain>
    </source>
</reference>
<keyword evidence="2" id="KW-1185">Reference proteome</keyword>
<sequence>MSRSRPSNHLRISYYMINCCSHKTSFPLANSLDCRSRVRICASCCSTFPSGDISKSDIFLRLNCLVLSMTAYLGTLVDVLSVKNRESWSDCCFLVGMFENVRYY</sequence>
<dbReference type="AlphaFoldDB" id="A0A0C3SD71"/>
<proteinExistence type="predicted"/>